<dbReference type="RefSeq" id="XP_038778987.1">
    <property type="nucleotide sequence ID" value="XM_038923059.1"/>
</dbReference>
<dbReference type="PANTHER" id="PTHR45880">
    <property type="entry name" value="RNA-BINDING MOTIF PROTEIN, X-LINKED 2"/>
    <property type="match status" value="1"/>
</dbReference>
<reference evidence="4" key="1">
    <citation type="submission" date="2020-10" db="EMBL/GenBank/DDBJ databases">
        <authorList>
            <person name="Roach M.J.R."/>
        </authorList>
    </citation>
    <scope>NUCLEOTIDE SEQUENCE</scope>
    <source>
        <strain evidence="4">CBS 1945</strain>
    </source>
</reference>
<dbReference type="EMBL" id="CP064814">
    <property type="protein sequence ID" value="QPG75422.1"/>
    <property type="molecule type" value="Genomic_DNA"/>
</dbReference>
<dbReference type="GeneID" id="62196177"/>
<proteinExistence type="predicted"/>
<accession>A0A875S5Y4</accession>
<dbReference type="InterPro" id="IPR035979">
    <property type="entry name" value="RBD_domain_sf"/>
</dbReference>
<dbReference type="Pfam" id="PF00076">
    <property type="entry name" value="RRM_1"/>
    <property type="match status" value="1"/>
</dbReference>
<protein>
    <recommendedName>
        <fullName evidence="3">RRM domain-containing protein</fullName>
    </recommendedName>
</protein>
<dbReference type="InterPro" id="IPR012677">
    <property type="entry name" value="Nucleotide-bd_a/b_plait_sf"/>
</dbReference>
<evidence type="ECO:0000259" key="3">
    <source>
        <dbReference type="PROSITE" id="PS50102"/>
    </source>
</evidence>
<organism evidence="4 5">
    <name type="scientific">Eeniella nana</name>
    <name type="common">Yeast</name>
    <name type="synonym">Brettanomyces nanus</name>
    <dbReference type="NCBI Taxonomy" id="13502"/>
    <lineage>
        <taxon>Eukaryota</taxon>
        <taxon>Fungi</taxon>
        <taxon>Dikarya</taxon>
        <taxon>Ascomycota</taxon>
        <taxon>Saccharomycotina</taxon>
        <taxon>Pichiomycetes</taxon>
        <taxon>Pichiales</taxon>
        <taxon>Pichiaceae</taxon>
        <taxon>Brettanomyces</taxon>
    </lineage>
</organism>
<dbReference type="SUPFAM" id="SSF54928">
    <property type="entry name" value="RNA-binding domain, RBD"/>
    <property type="match status" value="1"/>
</dbReference>
<dbReference type="PROSITE" id="PS50102">
    <property type="entry name" value="RRM"/>
    <property type="match status" value="1"/>
</dbReference>
<keyword evidence="1 2" id="KW-0694">RNA-binding</keyword>
<dbReference type="GO" id="GO:0071011">
    <property type="term" value="C:precatalytic spliceosome"/>
    <property type="evidence" value="ECO:0007669"/>
    <property type="project" value="TreeGrafter"/>
</dbReference>
<dbReference type="AlphaFoldDB" id="A0A875S5Y4"/>
<dbReference type="Proteomes" id="UP000662931">
    <property type="component" value="Chromosome 3"/>
</dbReference>
<evidence type="ECO:0000313" key="4">
    <source>
        <dbReference type="EMBL" id="QPG75422.1"/>
    </source>
</evidence>
<dbReference type="InterPro" id="IPR051847">
    <property type="entry name" value="RNA_proc/Spliceosome_comp"/>
</dbReference>
<dbReference type="GO" id="GO:0005686">
    <property type="term" value="C:U2 snRNP"/>
    <property type="evidence" value="ECO:0007669"/>
    <property type="project" value="TreeGrafter"/>
</dbReference>
<gene>
    <name evidence="4" type="ORF">FOA43_002776</name>
</gene>
<dbReference type="OrthoDB" id="2573941at2759"/>
<keyword evidence="5" id="KW-1185">Reference proteome</keyword>
<dbReference type="PANTHER" id="PTHR45880:SF1">
    <property type="entry name" value="RNA-BINDING MOTIF PROTEIN, X-LINKED 2"/>
    <property type="match status" value="1"/>
</dbReference>
<name>A0A875S5Y4_EENNA</name>
<dbReference type="SMART" id="SM00360">
    <property type="entry name" value="RRM"/>
    <property type="match status" value="1"/>
</dbReference>
<evidence type="ECO:0000256" key="2">
    <source>
        <dbReference type="PROSITE-ProRule" id="PRU00176"/>
    </source>
</evidence>
<dbReference type="KEGG" id="bnn:FOA43_002776"/>
<evidence type="ECO:0000256" key="1">
    <source>
        <dbReference type="ARBA" id="ARBA00022884"/>
    </source>
</evidence>
<dbReference type="GO" id="GO:0003723">
    <property type="term" value="F:RNA binding"/>
    <property type="evidence" value="ECO:0007669"/>
    <property type="project" value="UniProtKB-UniRule"/>
</dbReference>
<dbReference type="InterPro" id="IPR000504">
    <property type="entry name" value="RRM_dom"/>
</dbReference>
<dbReference type="Gene3D" id="3.30.70.330">
    <property type="match status" value="1"/>
</dbReference>
<sequence length="119" mass="13866">MNVEKLNEAELQEGTPFSASWHQDYRDSSYIFIGNLPAKMNEMDILIVFSQYGVPTFLKLVRDRETGESSRFAFLKYEDFQSSVLAIDNLNGYEIIPGSKLKVDHVRYRPFKSQNDCWE</sequence>
<dbReference type="GO" id="GO:0071013">
    <property type="term" value="C:catalytic step 2 spliceosome"/>
    <property type="evidence" value="ECO:0007669"/>
    <property type="project" value="TreeGrafter"/>
</dbReference>
<dbReference type="GO" id="GO:0000398">
    <property type="term" value="P:mRNA splicing, via spliceosome"/>
    <property type="evidence" value="ECO:0007669"/>
    <property type="project" value="TreeGrafter"/>
</dbReference>
<evidence type="ECO:0000313" key="5">
    <source>
        <dbReference type="Proteomes" id="UP000662931"/>
    </source>
</evidence>
<feature type="domain" description="RRM" evidence="3">
    <location>
        <begin position="29"/>
        <end position="108"/>
    </location>
</feature>